<dbReference type="Gene3D" id="1.10.8.200">
    <property type="entry name" value="Replisome organizer (g39p helicase loader/inhibitor protein)"/>
    <property type="match status" value="1"/>
</dbReference>
<dbReference type="AlphaFoldDB" id="A0A0U1L0Z1"/>
<protein>
    <submittedName>
        <fullName evidence="1">Uncharacterized protein</fullName>
    </submittedName>
</protein>
<dbReference type="Proteomes" id="UP000049855">
    <property type="component" value="Unassembled WGS sequence"/>
</dbReference>
<dbReference type="EMBL" id="CTRP01000012">
    <property type="protein sequence ID" value="CQR73331.1"/>
    <property type="molecule type" value="Genomic_DNA"/>
</dbReference>
<accession>A0A0U1L0Z1</accession>
<evidence type="ECO:0000313" key="2">
    <source>
        <dbReference type="Proteomes" id="UP000049855"/>
    </source>
</evidence>
<gene>
    <name evidence="1" type="ORF">SpAn4DRAFT_2563</name>
</gene>
<keyword evidence="2" id="KW-1185">Reference proteome</keyword>
<name>A0A0U1L0Z1_9FIRM</name>
<sequence length="172" mass="19579">MTIDESISVVEFLIAAYPNAKVTEKTIELYTQFLHFVPYELGQAAALKLIVNKTFFPTIAELKEAMQNLAPPKDGPPTPEEAWGEVRRQLDIYKAPTWSHPAIEKAVRDIGLRNMCNSYSPGTDREHFFRIYETYRRRDVDRVENESIRELTTSIIGQIGNADMKKMLGSVG</sequence>
<reference evidence="2" key="1">
    <citation type="submission" date="2015-03" db="EMBL/GenBank/DDBJ databases">
        <authorList>
            <person name="Nijsse Bart"/>
        </authorList>
    </citation>
    <scope>NUCLEOTIDE SEQUENCE [LARGE SCALE GENOMIC DNA]</scope>
</reference>
<dbReference type="RefSeq" id="WP_021168117.1">
    <property type="nucleotide sequence ID" value="NZ_CTRP01000012.1"/>
</dbReference>
<organism evidence="1 2">
    <name type="scientific">Sporomusa ovata</name>
    <dbReference type="NCBI Taxonomy" id="2378"/>
    <lineage>
        <taxon>Bacteria</taxon>
        <taxon>Bacillati</taxon>
        <taxon>Bacillota</taxon>
        <taxon>Negativicutes</taxon>
        <taxon>Selenomonadales</taxon>
        <taxon>Sporomusaceae</taxon>
        <taxon>Sporomusa</taxon>
    </lineage>
</organism>
<evidence type="ECO:0000313" key="1">
    <source>
        <dbReference type="EMBL" id="CQR73331.1"/>
    </source>
</evidence>
<proteinExistence type="predicted"/>